<evidence type="ECO:0000256" key="5">
    <source>
        <dbReference type="ARBA" id="ARBA00023242"/>
    </source>
</evidence>
<evidence type="ECO:0000313" key="8">
    <source>
        <dbReference type="Proteomes" id="UP000249363"/>
    </source>
</evidence>
<keyword evidence="8" id="KW-1185">Reference proteome</keyword>
<evidence type="ECO:0000256" key="1">
    <source>
        <dbReference type="ARBA" id="ARBA00004123"/>
    </source>
</evidence>
<dbReference type="AlphaFoldDB" id="A0A364L8V8"/>
<comment type="subcellular location">
    <subcellularLocation>
        <location evidence="1">Nucleus</location>
    </subcellularLocation>
</comment>
<comment type="caution">
    <text evidence="7">The sequence shown here is derived from an EMBL/GenBank/DDBJ whole genome shotgun (WGS) entry which is preliminary data.</text>
</comment>
<sequence>MNTSTDVQQASGDAEDGSSNFLAEVDGLQPSSLFNKQATRGKFSMENILSIGRELDSDPAQSPSTFPEGDPIMKRVISYHIATSLFEGFIRSFNPFICVFDPSFHTFQYVREQSSFLLTVMLSVSAKAFNPSLYPDLHRYSEKLFSDAIARGAKSPEIIQAIVLKTYWKQSDDTRSWPIIGYAIRLSMELGWHKLLLKEEDMTAMSIGEILKRRNIERTWLVLFVYDRRFVPLPKDIPSKKLKSDQHELAKWETLDDRAK</sequence>
<dbReference type="CDD" id="cd12148">
    <property type="entry name" value="fungal_TF_MHR"/>
    <property type="match status" value="1"/>
</dbReference>
<dbReference type="GeneID" id="63797474"/>
<keyword evidence="5" id="KW-0539">Nucleus</keyword>
<proteinExistence type="predicted"/>
<accession>A0A364L8V8</accession>
<gene>
    <name evidence="7" type="ORF">BHQ10_008260</name>
</gene>
<evidence type="ECO:0000256" key="4">
    <source>
        <dbReference type="ARBA" id="ARBA00023163"/>
    </source>
</evidence>
<keyword evidence="3" id="KW-0238">DNA-binding</keyword>
<organism evidence="7 8">
    <name type="scientific">Talaromyces amestolkiae</name>
    <dbReference type="NCBI Taxonomy" id="1196081"/>
    <lineage>
        <taxon>Eukaryota</taxon>
        <taxon>Fungi</taxon>
        <taxon>Dikarya</taxon>
        <taxon>Ascomycota</taxon>
        <taxon>Pezizomycotina</taxon>
        <taxon>Eurotiomycetes</taxon>
        <taxon>Eurotiomycetidae</taxon>
        <taxon>Eurotiales</taxon>
        <taxon>Trichocomaceae</taxon>
        <taxon>Talaromyces</taxon>
        <taxon>Talaromyces sect. Talaromyces</taxon>
    </lineage>
</organism>
<dbReference type="GO" id="GO:0000981">
    <property type="term" value="F:DNA-binding transcription factor activity, RNA polymerase II-specific"/>
    <property type="evidence" value="ECO:0007669"/>
    <property type="project" value="TreeGrafter"/>
</dbReference>
<dbReference type="Proteomes" id="UP000249363">
    <property type="component" value="Unassembled WGS sequence"/>
</dbReference>
<dbReference type="GO" id="GO:0000976">
    <property type="term" value="F:transcription cis-regulatory region binding"/>
    <property type="evidence" value="ECO:0007669"/>
    <property type="project" value="TreeGrafter"/>
</dbReference>
<reference evidence="7 8" key="1">
    <citation type="journal article" date="2017" name="Biotechnol. Biofuels">
        <title>Differential beta-glucosidase expression as a function of carbon source availability in Talaromyces amestolkiae: a genomic and proteomic approach.</title>
        <authorList>
            <person name="de Eugenio L.I."/>
            <person name="Mendez-Liter J.A."/>
            <person name="Nieto-Dominguez M."/>
            <person name="Alonso L."/>
            <person name="Gil-Munoz J."/>
            <person name="Barriuso J."/>
            <person name="Prieto A."/>
            <person name="Martinez M.J."/>
        </authorList>
    </citation>
    <scope>NUCLEOTIDE SEQUENCE [LARGE SCALE GENOMIC DNA]</scope>
    <source>
        <strain evidence="7 8">CIB</strain>
    </source>
</reference>
<dbReference type="STRING" id="1196081.A0A364L8V8"/>
<keyword evidence="4" id="KW-0804">Transcription</keyword>
<dbReference type="OrthoDB" id="3163292at2759"/>
<feature type="region of interest" description="Disordered" evidence="6">
    <location>
        <begin position="1"/>
        <end position="20"/>
    </location>
</feature>
<dbReference type="InterPro" id="IPR051089">
    <property type="entry name" value="prtT"/>
</dbReference>
<dbReference type="EMBL" id="MIKG01000018">
    <property type="protein sequence ID" value="RAO72248.1"/>
    <property type="molecule type" value="Genomic_DNA"/>
</dbReference>
<protein>
    <recommendedName>
        <fullName evidence="9">Transcription factor domain-containing protein</fullName>
    </recommendedName>
</protein>
<evidence type="ECO:0000256" key="2">
    <source>
        <dbReference type="ARBA" id="ARBA00023015"/>
    </source>
</evidence>
<evidence type="ECO:0000313" key="7">
    <source>
        <dbReference type="EMBL" id="RAO72248.1"/>
    </source>
</evidence>
<dbReference type="RefSeq" id="XP_040736762.1">
    <property type="nucleotide sequence ID" value="XM_040881046.1"/>
</dbReference>
<evidence type="ECO:0000256" key="3">
    <source>
        <dbReference type="ARBA" id="ARBA00023125"/>
    </source>
</evidence>
<keyword evidence="2" id="KW-0805">Transcription regulation</keyword>
<evidence type="ECO:0008006" key="9">
    <source>
        <dbReference type="Google" id="ProtNLM"/>
    </source>
</evidence>
<evidence type="ECO:0000256" key="6">
    <source>
        <dbReference type="SAM" id="MobiDB-lite"/>
    </source>
</evidence>
<dbReference type="PANTHER" id="PTHR31845:SF17">
    <property type="entry name" value="ZN(II)2CYS6 TRANSCRIPTION FACTOR (EUROFUNG)"/>
    <property type="match status" value="1"/>
</dbReference>
<dbReference type="PANTHER" id="PTHR31845">
    <property type="entry name" value="FINGER DOMAIN PROTEIN, PUTATIVE-RELATED"/>
    <property type="match status" value="1"/>
</dbReference>
<dbReference type="GO" id="GO:0005634">
    <property type="term" value="C:nucleus"/>
    <property type="evidence" value="ECO:0007669"/>
    <property type="project" value="UniProtKB-SubCell"/>
</dbReference>
<name>A0A364L8V8_TALAM</name>